<keyword evidence="2" id="KW-0328">Glycosyltransferase</keyword>
<dbReference type="Proteomes" id="UP000325785">
    <property type="component" value="Chromosome"/>
</dbReference>
<keyword evidence="2" id="KW-0808">Transferase</keyword>
<dbReference type="Gene3D" id="3.40.50.2000">
    <property type="entry name" value="Glycogen Phosphorylase B"/>
    <property type="match status" value="2"/>
</dbReference>
<dbReference type="EMBL" id="CP031598">
    <property type="protein sequence ID" value="QEW25156.1"/>
    <property type="molecule type" value="Genomic_DNA"/>
</dbReference>
<dbReference type="GO" id="GO:0102710">
    <property type="term" value="F:D-inositol-3-phosphate glycosyltransferase activity"/>
    <property type="evidence" value="ECO:0007669"/>
    <property type="project" value="UniProtKB-EC"/>
</dbReference>
<accession>A0A5P3A8U4</accession>
<dbReference type="EC" id="2.4.1.250" evidence="2"/>
<dbReference type="Pfam" id="PF13439">
    <property type="entry name" value="Glyco_transf_4"/>
    <property type="match status" value="1"/>
</dbReference>
<gene>
    <name evidence="2" type="primary">mshA_2</name>
    <name evidence="2" type="ORF">RIdsm_00941</name>
</gene>
<reference evidence="2 3" key="1">
    <citation type="submission" date="2018-08" db="EMBL/GenBank/DDBJ databases">
        <title>Genetic Globetrotter - A new plasmid hitch-hiking vast phylogenetic and geographic distances.</title>
        <authorList>
            <person name="Vollmers J."/>
            <person name="Petersen J."/>
        </authorList>
    </citation>
    <scope>NUCLEOTIDE SEQUENCE [LARGE SCALE GENOMIC DNA]</scope>
    <source>
        <strain evidence="2 3">DSM 26383</strain>
    </source>
</reference>
<protein>
    <submittedName>
        <fullName evidence="2">D-inositol 3-phosphate glycosyltransferase</fullName>
        <ecNumber evidence="2">2.4.1.250</ecNumber>
    </submittedName>
</protein>
<dbReference type="PANTHER" id="PTHR45947">
    <property type="entry name" value="SULFOQUINOVOSYL TRANSFERASE SQD2"/>
    <property type="match status" value="1"/>
</dbReference>
<evidence type="ECO:0000259" key="1">
    <source>
        <dbReference type="Pfam" id="PF13439"/>
    </source>
</evidence>
<dbReference type="RefSeq" id="WP_057819617.1">
    <property type="nucleotide sequence ID" value="NZ_CP031598.1"/>
</dbReference>
<proteinExistence type="predicted"/>
<dbReference type="InterPro" id="IPR050194">
    <property type="entry name" value="Glycosyltransferase_grp1"/>
</dbReference>
<dbReference type="CDD" id="cd03801">
    <property type="entry name" value="GT4_PimA-like"/>
    <property type="match status" value="1"/>
</dbReference>
<sequence length="347" mass="37614">MTTRKIVHLVDDTTAGGVMRMLDHLMSQPGLGHQSLRKLSRGSLSPGRIDADVIVSHLTISWRGLPGLIALRAMNPGARIIHVEHSYTRGFTALNVARKARFFALLRVAYSLFDRVVAVSRAQAAWLEERRLVDAGALAVIQPDVPLGALAGLPRPTGLPRVVGAIGRLERQKGFDVLIEAFRLCPRPDARLLIFGEGSERAHLEMLAAGDDRIEFRGHAEDPAAAYGEVDLVAMPSRWEAFGLVAREARAAGRPVIQSAVDGLADQIDEATRVVRSCDPKSWANALDLAFSGQDAETVRCGRIMPTGNEDFVAKWREVMGTGTKAESVQASASAMPRNVSTILMSE</sequence>
<evidence type="ECO:0000313" key="3">
    <source>
        <dbReference type="Proteomes" id="UP000325785"/>
    </source>
</evidence>
<dbReference type="Pfam" id="PF13692">
    <property type="entry name" value="Glyco_trans_1_4"/>
    <property type="match status" value="1"/>
</dbReference>
<dbReference type="PANTHER" id="PTHR45947:SF3">
    <property type="entry name" value="SULFOQUINOVOSYL TRANSFERASE SQD2"/>
    <property type="match status" value="1"/>
</dbReference>
<dbReference type="SUPFAM" id="SSF53756">
    <property type="entry name" value="UDP-Glycosyltransferase/glycogen phosphorylase"/>
    <property type="match status" value="1"/>
</dbReference>
<dbReference type="KEGG" id="rid:RIdsm_00941"/>
<dbReference type="AlphaFoldDB" id="A0A5P3A8U4"/>
<dbReference type="OrthoDB" id="529131at2"/>
<evidence type="ECO:0000313" key="2">
    <source>
        <dbReference type="EMBL" id="QEW25156.1"/>
    </source>
</evidence>
<organism evidence="2 3">
    <name type="scientific">Roseovarius indicus</name>
    <dbReference type="NCBI Taxonomy" id="540747"/>
    <lineage>
        <taxon>Bacteria</taxon>
        <taxon>Pseudomonadati</taxon>
        <taxon>Pseudomonadota</taxon>
        <taxon>Alphaproteobacteria</taxon>
        <taxon>Rhodobacterales</taxon>
        <taxon>Roseobacteraceae</taxon>
        <taxon>Roseovarius</taxon>
    </lineage>
</organism>
<name>A0A5P3A8U4_9RHOB</name>
<dbReference type="InterPro" id="IPR028098">
    <property type="entry name" value="Glyco_trans_4-like_N"/>
</dbReference>
<feature type="domain" description="Glycosyltransferase subfamily 4-like N-terminal" evidence="1">
    <location>
        <begin position="49"/>
        <end position="143"/>
    </location>
</feature>